<name>A0A660LAW7_9ACTN</name>
<protein>
    <submittedName>
        <fullName evidence="1">Uncharacterized protein</fullName>
    </submittedName>
</protein>
<proteinExistence type="predicted"/>
<keyword evidence="2" id="KW-1185">Reference proteome</keyword>
<sequence>MTMPTAKTMLTAYQRQVRVASAAGMAGLDEQARLAGTIRALLDVVNDDHDPRR</sequence>
<dbReference type="EMBL" id="RBIL01000001">
    <property type="protein sequence ID" value="RKQ91013.1"/>
    <property type="molecule type" value="Genomic_DNA"/>
</dbReference>
<comment type="caution">
    <text evidence="1">The sequence shown here is derived from an EMBL/GenBank/DDBJ whole genome shotgun (WGS) entry which is preliminary data.</text>
</comment>
<reference evidence="1 2" key="1">
    <citation type="submission" date="2018-10" db="EMBL/GenBank/DDBJ databases">
        <title>Genomic Encyclopedia of Archaeal and Bacterial Type Strains, Phase II (KMG-II): from individual species to whole genera.</title>
        <authorList>
            <person name="Goeker M."/>
        </authorList>
    </citation>
    <scope>NUCLEOTIDE SEQUENCE [LARGE SCALE GENOMIC DNA]</scope>
    <source>
        <strain evidence="1 2">DSM 14954</strain>
    </source>
</reference>
<evidence type="ECO:0000313" key="2">
    <source>
        <dbReference type="Proteomes" id="UP000278962"/>
    </source>
</evidence>
<accession>A0A660LAW7</accession>
<organism evidence="1 2">
    <name type="scientific">Solirubrobacter pauli</name>
    <dbReference type="NCBI Taxonomy" id="166793"/>
    <lineage>
        <taxon>Bacteria</taxon>
        <taxon>Bacillati</taxon>
        <taxon>Actinomycetota</taxon>
        <taxon>Thermoleophilia</taxon>
        <taxon>Solirubrobacterales</taxon>
        <taxon>Solirubrobacteraceae</taxon>
        <taxon>Solirubrobacter</taxon>
    </lineage>
</organism>
<evidence type="ECO:0000313" key="1">
    <source>
        <dbReference type="EMBL" id="RKQ91013.1"/>
    </source>
</evidence>
<dbReference type="AlphaFoldDB" id="A0A660LAW7"/>
<gene>
    <name evidence="1" type="ORF">C8N24_0829</name>
</gene>
<dbReference type="Proteomes" id="UP000278962">
    <property type="component" value="Unassembled WGS sequence"/>
</dbReference>